<keyword evidence="3" id="KW-1185">Reference proteome</keyword>
<dbReference type="RefSeq" id="XP_012655548.1">
    <property type="nucleotide sequence ID" value="XM_012800094.1"/>
</dbReference>
<keyword evidence="1" id="KW-1133">Transmembrane helix</keyword>
<evidence type="ECO:0000313" key="3">
    <source>
        <dbReference type="Proteomes" id="UP000009168"/>
    </source>
</evidence>
<evidence type="ECO:0000256" key="1">
    <source>
        <dbReference type="SAM" id="Phobius"/>
    </source>
</evidence>
<sequence>MEARILSRITLPPTELQKIQERDPTDNNPATAKKSYYASFMADLCCQTVSVYSRFKKRSNSLELGNLYFLITSSEQSSNLSPVQLIFILYLLNLLLFFTNSLLFAFSL</sequence>
<dbReference type="InParanoid" id="W7XGC2"/>
<gene>
    <name evidence="2" type="ORF">TTHERM_000532499</name>
</gene>
<protein>
    <submittedName>
        <fullName evidence="2">Transmembrane protein, putative</fullName>
    </submittedName>
</protein>
<reference evidence="3" key="1">
    <citation type="journal article" date="2006" name="PLoS Biol.">
        <title>Macronuclear genome sequence of the ciliate Tetrahymena thermophila, a model eukaryote.</title>
        <authorList>
            <person name="Eisen J.A."/>
            <person name="Coyne R.S."/>
            <person name="Wu M."/>
            <person name="Wu D."/>
            <person name="Thiagarajan M."/>
            <person name="Wortman J.R."/>
            <person name="Badger J.H."/>
            <person name="Ren Q."/>
            <person name="Amedeo P."/>
            <person name="Jones K.M."/>
            <person name="Tallon L.J."/>
            <person name="Delcher A.L."/>
            <person name="Salzberg S.L."/>
            <person name="Silva J.C."/>
            <person name="Haas B.J."/>
            <person name="Majoros W.H."/>
            <person name="Farzad M."/>
            <person name="Carlton J.M."/>
            <person name="Smith R.K. Jr."/>
            <person name="Garg J."/>
            <person name="Pearlman R.E."/>
            <person name="Karrer K.M."/>
            <person name="Sun L."/>
            <person name="Manning G."/>
            <person name="Elde N.C."/>
            <person name="Turkewitz A.P."/>
            <person name="Asai D.J."/>
            <person name="Wilkes D.E."/>
            <person name="Wang Y."/>
            <person name="Cai H."/>
            <person name="Collins K."/>
            <person name="Stewart B.A."/>
            <person name="Lee S.R."/>
            <person name="Wilamowska K."/>
            <person name="Weinberg Z."/>
            <person name="Ruzzo W.L."/>
            <person name="Wloga D."/>
            <person name="Gaertig J."/>
            <person name="Frankel J."/>
            <person name="Tsao C.-C."/>
            <person name="Gorovsky M.A."/>
            <person name="Keeling P.J."/>
            <person name="Waller R.F."/>
            <person name="Patron N.J."/>
            <person name="Cherry J.M."/>
            <person name="Stover N.A."/>
            <person name="Krieger C.J."/>
            <person name="del Toro C."/>
            <person name="Ryder H.F."/>
            <person name="Williamson S.C."/>
            <person name="Barbeau R.A."/>
            <person name="Hamilton E.P."/>
            <person name="Orias E."/>
        </authorList>
    </citation>
    <scope>NUCLEOTIDE SEQUENCE [LARGE SCALE GENOMIC DNA]</scope>
    <source>
        <strain evidence="3">SB210</strain>
    </source>
</reference>
<accession>W7XGC2</accession>
<keyword evidence="1" id="KW-0472">Membrane</keyword>
<dbReference type="KEGG" id="tet:TTHERM_000532499"/>
<proteinExistence type="predicted"/>
<dbReference type="GeneID" id="24439445"/>
<keyword evidence="1 2" id="KW-0812">Transmembrane</keyword>
<feature type="transmembrane region" description="Helical" evidence="1">
    <location>
        <begin position="85"/>
        <end position="106"/>
    </location>
</feature>
<name>W7XGC2_TETTS</name>
<dbReference type="AlphaFoldDB" id="W7XGC2"/>
<organism evidence="2 3">
    <name type="scientific">Tetrahymena thermophila (strain SB210)</name>
    <dbReference type="NCBI Taxonomy" id="312017"/>
    <lineage>
        <taxon>Eukaryota</taxon>
        <taxon>Sar</taxon>
        <taxon>Alveolata</taxon>
        <taxon>Ciliophora</taxon>
        <taxon>Intramacronucleata</taxon>
        <taxon>Oligohymenophorea</taxon>
        <taxon>Hymenostomatida</taxon>
        <taxon>Tetrahymenina</taxon>
        <taxon>Tetrahymenidae</taxon>
        <taxon>Tetrahymena</taxon>
    </lineage>
</organism>
<dbReference type="EMBL" id="GG662455">
    <property type="protein sequence ID" value="EWS71919.1"/>
    <property type="molecule type" value="Genomic_DNA"/>
</dbReference>
<dbReference type="Proteomes" id="UP000009168">
    <property type="component" value="Unassembled WGS sequence"/>
</dbReference>
<evidence type="ECO:0000313" key="2">
    <source>
        <dbReference type="EMBL" id="EWS71919.1"/>
    </source>
</evidence>